<feature type="compositionally biased region" description="Basic and acidic residues" evidence="1">
    <location>
        <begin position="14"/>
        <end position="24"/>
    </location>
</feature>
<reference evidence="3" key="1">
    <citation type="submission" date="2022-11" db="UniProtKB">
        <authorList>
            <consortium name="WormBaseParasite"/>
        </authorList>
    </citation>
    <scope>IDENTIFICATION</scope>
</reference>
<feature type="compositionally biased region" description="Polar residues" evidence="1">
    <location>
        <begin position="1"/>
        <end position="10"/>
    </location>
</feature>
<feature type="region of interest" description="Disordered" evidence="1">
    <location>
        <begin position="1"/>
        <end position="65"/>
    </location>
</feature>
<feature type="compositionally biased region" description="Basic residues" evidence="1">
    <location>
        <begin position="25"/>
        <end position="35"/>
    </location>
</feature>
<protein>
    <submittedName>
        <fullName evidence="3">Uncharacterized protein</fullName>
    </submittedName>
</protein>
<dbReference type="AlphaFoldDB" id="A0A915IWI2"/>
<proteinExistence type="predicted"/>
<dbReference type="Proteomes" id="UP000887565">
    <property type="component" value="Unplaced"/>
</dbReference>
<feature type="compositionally biased region" description="Basic and acidic residues" evidence="1">
    <location>
        <begin position="49"/>
        <end position="65"/>
    </location>
</feature>
<organism evidence="2 3">
    <name type="scientific">Romanomermis culicivorax</name>
    <name type="common">Nematode worm</name>
    <dbReference type="NCBI Taxonomy" id="13658"/>
    <lineage>
        <taxon>Eukaryota</taxon>
        <taxon>Metazoa</taxon>
        <taxon>Ecdysozoa</taxon>
        <taxon>Nematoda</taxon>
        <taxon>Enoplea</taxon>
        <taxon>Dorylaimia</taxon>
        <taxon>Mermithida</taxon>
        <taxon>Mermithoidea</taxon>
        <taxon>Mermithidae</taxon>
        <taxon>Romanomermis</taxon>
    </lineage>
</organism>
<name>A0A915IWI2_ROMCU</name>
<evidence type="ECO:0000256" key="1">
    <source>
        <dbReference type="SAM" id="MobiDB-lite"/>
    </source>
</evidence>
<evidence type="ECO:0000313" key="3">
    <source>
        <dbReference type="WBParaSite" id="nRc.2.0.1.t18555-RA"/>
    </source>
</evidence>
<keyword evidence="2" id="KW-1185">Reference proteome</keyword>
<evidence type="ECO:0000313" key="2">
    <source>
        <dbReference type="Proteomes" id="UP000887565"/>
    </source>
</evidence>
<accession>A0A915IWI2</accession>
<dbReference type="WBParaSite" id="nRc.2.0.1.t18555-RA">
    <property type="protein sequence ID" value="nRc.2.0.1.t18555-RA"/>
    <property type="gene ID" value="nRc.2.0.1.g18555"/>
</dbReference>
<sequence length="65" mass="7455">MKVGSETKSATKIPCREKKGEGRMTRRVGRKKSKSMKNPVKESKRKKETPKNTKIVESRGVEKEH</sequence>